<gene>
    <name evidence="1" type="ORF">Z519_09983</name>
</gene>
<evidence type="ECO:0000313" key="1">
    <source>
        <dbReference type="EMBL" id="KIW89131.1"/>
    </source>
</evidence>
<dbReference type="GeneID" id="27702911"/>
<dbReference type="EMBL" id="KN846996">
    <property type="protein sequence ID" value="KIW89131.1"/>
    <property type="molecule type" value="Genomic_DNA"/>
</dbReference>
<dbReference type="Proteomes" id="UP000053789">
    <property type="component" value="Unassembled WGS sequence"/>
</dbReference>
<dbReference type="HOGENOM" id="CLU_2704602_0_0_1"/>
<dbReference type="RefSeq" id="XP_016615800.1">
    <property type="nucleotide sequence ID" value="XM_016767702.1"/>
</dbReference>
<evidence type="ECO:0000313" key="2">
    <source>
        <dbReference type="Proteomes" id="UP000053789"/>
    </source>
</evidence>
<proteinExistence type="predicted"/>
<protein>
    <submittedName>
        <fullName evidence="1">Uncharacterized protein</fullName>
    </submittedName>
</protein>
<sequence length="73" mass="8013">MCGSKVHALTPLNETIISIPAGVLEHSTTSWAPQKEQFCEVRCAWVPDFGGTVTQRFGRGPTPDKVEGWTNKL</sequence>
<accession>A0A0D2EGF7</accession>
<reference evidence="1" key="1">
    <citation type="submission" date="2015-01" db="EMBL/GenBank/DDBJ databases">
        <title>The Genome Sequence of Cladophialophora bantiana CBS 173.52.</title>
        <authorList>
            <consortium name="The Broad Institute Genomics Platform"/>
            <person name="Cuomo C."/>
            <person name="de Hoog S."/>
            <person name="Gorbushina A."/>
            <person name="Stielow B."/>
            <person name="Teixiera M."/>
            <person name="Abouelleil A."/>
            <person name="Chapman S.B."/>
            <person name="Priest M."/>
            <person name="Young S.K."/>
            <person name="Wortman J."/>
            <person name="Nusbaum C."/>
            <person name="Birren B."/>
        </authorList>
    </citation>
    <scope>NUCLEOTIDE SEQUENCE [LARGE SCALE GENOMIC DNA]</scope>
    <source>
        <strain evidence="1">CBS 173.52</strain>
    </source>
</reference>
<dbReference type="AlphaFoldDB" id="A0A0D2EGF7"/>
<name>A0A0D2EGF7_CLAB1</name>
<organism evidence="1 2">
    <name type="scientific">Cladophialophora bantiana (strain ATCC 10958 / CBS 173.52 / CDC B-1940 / NIH 8579)</name>
    <name type="common">Xylohypha bantiana</name>
    <dbReference type="NCBI Taxonomy" id="1442370"/>
    <lineage>
        <taxon>Eukaryota</taxon>
        <taxon>Fungi</taxon>
        <taxon>Dikarya</taxon>
        <taxon>Ascomycota</taxon>
        <taxon>Pezizomycotina</taxon>
        <taxon>Eurotiomycetes</taxon>
        <taxon>Chaetothyriomycetidae</taxon>
        <taxon>Chaetothyriales</taxon>
        <taxon>Herpotrichiellaceae</taxon>
        <taxon>Cladophialophora</taxon>
    </lineage>
</organism>
<dbReference type="VEuPathDB" id="FungiDB:Z519_09983"/>
<keyword evidence="2" id="KW-1185">Reference proteome</keyword>
<dbReference type="OrthoDB" id="406544at2759"/>